<gene>
    <name evidence="3" type="ORF">KSB_03490</name>
</gene>
<feature type="domain" description="UspA" evidence="2">
    <location>
        <begin position="168"/>
        <end position="323"/>
    </location>
</feature>
<dbReference type="CDD" id="cd00293">
    <property type="entry name" value="USP-like"/>
    <property type="match status" value="2"/>
</dbReference>
<evidence type="ECO:0000313" key="4">
    <source>
        <dbReference type="Proteomes" id="UP000654345"/>
    </source>
</evidence>
<dbReference type="InterPro" id="IPR014729">
    <property type="entry name" value="Rossmann-like_a/b/a_fold"/>
</dbReference>
<keyword evidence="4" id="KW-1185">Reference proteome</keyword>
<name>A0ABQ3UGP7_9CHLR</name>
<organism evidence="3 4">
    <name type="scientific">Ktedonobacter robiniae</name>
    <dbReference type="NCBI Taxonomy" id="2778365"/>
    <lineage>
        <taxon>Bacteria</taxon>
        <taxon>Bacillati</taxon>
        <taxon>Chloroflexota</taxon>
        <taxon>Ktedonobacteria</taxon>
        <taxon>Ktedonobacterales</taxon>
        <taxon>Ktedonobacteraceae</taxon>
        <taxon>Ktedonobacter</taxon>
    </lineage>
</organism>
<sequence>MFHNVLVPLDGSAFAERVLPLAAAIVRRSGGTLFLARVVRVIDNMASCMALANPYACYMYADDDVDSAEDAKNYLTHLTQRPAVAGIETQQVVLYGEAASSLLAFAREQHVDMFVMSTHGRTGFKHWMLGSVAQKVARHSHVPVLIMSSACLREECLTLEKPGALCALVGLDGSRWAESVLCPAAQLVSLLSAPQQGELHLVRVIQSLSSDELALYRRACLVQNIEEEATSLAHEYLKNLVARLKDTLGAETGVRLSWAIVKGSDPAHTLLHLAETSQCDEAAQLCHLVALATHGRGDFERWVLGSTAERVLAAATRPVLLVRPDPGKAL</sequence>
<evidence type="ECO:0000259" key="2">
    <source>
        <dbReference type="Pfam" id="PF00582"/>
    </source>
</evidence>
<reference evidence="3 4" key="1">
    <citation type="journal article" date="2021" name="Int. J. Syst. Evol. Microbiol.">
        <title>Reticulibacter mediterranei gen. nov., sp. nov., within the new family Reticulibacteraceae fam. nov., and Ktedonospora formicarum gen. nov., sp. nov., Ktedonobacter robiniae sp. nov., Dictyobacter formicarum sp. nov. and Dictyobacter arantiisoli sp. nov., belonging to the class Ktedonobacteria.</title>
        <authorList>
            <person name="Yabe S."/>
            <person name="Zheng Y."/>
            <person name="Wang C.M."/>
            <person name="Sakai Y."/>
            <person name="Abe K."/>
            <person name="Yokota A."/>
            <person name="Donadio S."/>
            <person name="Cavaletti L."/>
            <person name="Monciardini P."/>
        </authorList>
    </citation>
    <scope>NUCLEOTIDE SEQUENCE [LARGE SCALE GENOMIC DNA]</scope>
    <source>
        <strain evidence="3 4">SOSP1-30</strain>
    </source>
</reference>
<dbReference type="RefSeq" id="WP_201368838.1">
    <property type="nucleotide sequence ID" value="NZ_BNJG01000001.1"/>
</dbReference>
<accession>A0ABQ3UGP7</accession>
<comment type="caution">
    <text evidence="3">The sequence shown here is derived from an EMBL/GenBank/DDBJ whole genome shotgun (WGS) entry which is preliminary data.</text>
</comment>
<dbReference type="PANTHER" id="PTHR46268:SF6">
    <property type="entry name" value="UNIVERSAL STRESS PROTEIN UP12"/>
    <property type="match status" value="1"/>
</dbReference>
<dbReference type="PRINTS" id="PR01438">
    <property type="entry name" value="UNVRSLSTRESS"/>
</dbReference>
<proteinExistence type="inferred from homology"/>
<dbReference type="Gene3D" id="3.40.50.620">
    <property type="entry name" value="HUPs"/>
    <property type="match status" value="2"/>
</dbReference>
<comment type="similarity">
    <text evidence="1">Belongs to the universal stress protein A family.</text>
</comment>
<evidence type="ECO:0000313" key="3">
    <source>
        <dbReference type="EMBL" id="GHO51874.1"/>
    </source>
</evidence>
<dbReference type="PANTHER" id="PTHR46268">
    <property type="entry name" value="STRESS RESPONSE PROTEIN NHAX"/>
    <property type="match status" value="1"/>
</dbReference>
<feature type="domain" description="UspA" evidence="2">
    <location>
        <begin position="1"/>
        <end position="146"/>
    </location>
</feature>
<dbReference type="InterPro" id="IPR006015">
    <property type="entry name" value="Universal_stress_UspA"/>
</dbReference>
<protein>
    <submittedName>
        <fullName evidence="3">Universal stress protein UspA</fullName>
    </submittedName>
</protein>
<dbReference type="InterPro" id="IPR006016">
    <property type="entry name" value="UspA"/>
</dbReference>
<evidence type="ECO:0000256" key="1">
    <source>
        <dbReference type="ARBA" id="ARBA00008791"/>
    </source>
</evidence>
<dbReference type="SUPFAM" id="SSF52402">
    <property type="entry name" value="Adenine nucleotide alpha hydrolases-like"/>
    <property type="match status" value="2"/>
</dbReference>
<dbReference type="EMBL" id="BNJG01000001">
    <property type="protein sequence ID" value="GHO51874.1"/>
    <property type="molecule type" value="Genomic_DNA"/>
</dbReference>
<dbReference type="Proteomes" id="UP000654345">
    <property type="component" value="Unassembled WGS sequence"/>
</dbReference>
<dbReference type="Pfam" id="PF00582">
    <property type="entry name" value="Usp"/>
    <property type="match status" value="2"/>
</dbReference>